<dbReference type="AlphaFoldDB" id="A0A2T7PB26"/>
<evidence type="ECO:0000313" key="3">
    <source>
        <dbReference type="Proteomes" id="UP000245119"/>
    </source>
</evidence>
<feature type="region of interest" description="Disordered" evidence="1">
    <location>
        <begin position="123"/>
        <end position="143"/>
    </location>
</feature>
<keyword evidence="3" id="KW-1185">Reference proteome</keyword>
<dbReference type="EMBL" id="PZQS01000005">
    <property type="protein sequence ID" value="PVD30617.1"/>
    <property type="molecule type" value="Genomic_DNA"/>
</dbReference>
<evidence type="ECO:0000256" key="1">
    <source>
        <dbReference type="SAM" id="MobiDB-lite"/>
    </source>
</evidence>
<dbReference type="Proteomes" id="UP000245119">
    <property type="component" value="Linkage Group LG5"/>
</dbReference>
<proteinExistence type="predicted"/>
<feature type="compositionally biased region" description="Gly residues" evidence="1">
    <location>
        <begin position="133"/>
        <end position="143"/>
    </location>
</feature>
<comment type="caution">
    <text evidence="2">The sequence shown here is derived from an EMBL/GenBank/DDBJ whole genome shotgun (WGS) entry which is preliminary data.</text>
</comment>
<sequence>MCWQHPLPAWGPLVKSHVDINRSCATPQTREEERTEKYIAVERQTRGNAHNLLQLKPNGHQLQYIRKLHSLNYCARQSSHRPHVCEQSPPSIVSCSSFCPTDSTEQLLVSTSHSCIKEVDGETMSPAPAAQGLGNGPAGGSNG</sequence>
<name>A0A2T7PB26_POMCA</name>
<accession>A0A2T7PB26</accession>
<evidence type="ECO:0000313" key="2">
    <source>
        <dbReference type="EMBL" id="PVD30617.1"/>
    </source>
</evidence>
<reference evidence="2 3" key="1">
    <citation type="submission" date="2018-04" db="EMBL/GenBank/DDBJ databases">
        <title>The genome of golden apple snail Pomacea canaliculata provides insight into stress tolerance and invasive adaptation.</title>
        <authorList>
            <person name="Liu C."/>
            <person name="Liu B."/>
            <person name="Ren Y."/>
            <person name="Zhang Y."/>
            <person name="Wang H."/>
            <person name="Li S."/>
            <person name="Jiang F."/>
            <person name="Yin L."/>
            <person name="Zhang G."/>
            <person name="Qian W."/>
            <person name="Fan W."/>
        </authorList>
    </citation>
    <scope>NUCLEOTIDE SEQUENCE [LARGE SCALE GENOMIC DNA]</scope>
    <source>
        <strain evidence="2">SZHN2017</strain>
        <tissue evidence="2">Muscle</tissue>
    </source>
</reference>
<organism evidence="2 3">
    <name type="scientific">Pomacea canaliculata</name>
    <name type="common">Golden apple snail</name>
    <dbReference type="NCBI Taxonomy" id="400727"/>
    <lineage>
        <taxon>Eukaryota</taxon>
        <taxon>Metazoa</taxon>
        <taxon>Spiralia</taxon>
        <taxon>Lophotrochozoa</taxon>
        <taxon>Mollusca</taxon>
        <taxon>Gastropoda</taxon>
        <taxon>Caenogastropoda</taxon>
        <taxon>Architaenioglossa</taxon>
        <taxon>Ampullarioidea</taxon>
        <taxon>Ampullariidae</taxon>
        <taxon>Pomacea</taxon>
    </lineage>
</organism>
<protein>
    <submittedName>
        <fullName evidence="2">Uncharacterized protein</fullName>
    </submittedName>
</protein>
<gene>
    <name evidence="2" type="ORF">C0Q70_09890</name>
</gene>